<dbReference type="WBParaSite" id="GPLIN_000559700">
    <property type="protein sequence ID" value="GPLIN_000559700"/>
    <property type="gene ID" value="GPLIN_000559700"/>
</dbReference>
<reference evidence="2" key="2">
    <citation type="submission" date="2014-05" db="EMBL/GenBank/DDBJ databases">
        <title>The genome and life-stage specific transcriptomes of Globodera pallida elucidate key aspects of plant parasitism by a cyst nematode.</title>
        <authorList>
            <person name="Cotton J.A."/>
            <person name="Lilley C.J."/>
            <person name="Jones L.M."/>
            <person name="Kikuchi T."/>
            <person name="Reid A.J."/>
            <person name="Thorpe P."/>
            <person name="Tsai I.J."/>
            <person name="Beasley H."/>
            <person name="Blok V."/>
            <person name="Cock P.J.A."/>
            <person name="Van den Akker S.E."/>
            <person name="Holroyd N."/>
            <person name="Hunt M."/>
            <person name="Mantelin S."/>
            <person name="Naghra H."/>
            <person name="Pain A."/>
            <person name="Palomares-Rius J.E."/>
            <person name="Zarowiecki M."/>
            <person name="Berriman M."/>
            <person name="Jones J.T."/>
            <person name="Urwin P.E."/>
        </authorList>
    </citation>
    <scope>NUCLEOTIDE SEQUENCE [LARGE SCALE GENOMIC DNA]</scope>
    <source>
        <strain evidence="2">Lindley</strain>
    </source>
</reference>
<evidence type="ECO:0000256" key="1">
    <source>
        <dbReference type="SAM" id="SignalP"/>
    </source>
</evidence>
<feature type="signal peptide" evidence="1">
    <location>
        <begin position="1"/>
        <end position="21"/>
    </location>
</feature>
<feature type="chain" id="PRO_5008146789" evidence="1">
    <location>
        <begin position="22"/>
        <end position="80"/>
    </location>
</feature>
<protein>
    <submittedName>
        <fullName evidence="3">Pacifastin domain-containing protein</fullName>
    </submittedName>
</protein>
<dbReference type="AlphaFoldDB" id="A0A183BYA7"/>
<evidence type="ECO:0000313" key="3">
    <source>
        <dbReference type="WBParaSite" id="GPLIN_000559700"/>
    </source>
</evidence>
<accession>A0A183BYA7</accession>
<keyword evidence="2" id="KW-1185">Reference proteome</keyword>
<evidence type="ECO:0000313" key="2">
    <source>
        <dbReference type="Proteomes" id="UP000050741"/>
    </source>
</evidence>
<organism evidence="2 3">
    <name type="scientific">Globodera pallida</name>
    <name type="common">Potato cyst nematode worm</name>
    <name type="synonym">Heterodera pallida</name>
    <dbReference type="NCBI Taxonomy" id="36090"/>
    <lineage>
        <taxon>Eukaryota</taxon>
        <taxon>Metazoa</taxon>
        <taxon>Ecdysozoa</taxon>
        <taxon>Nematoda</taxon>
        <taxon>Chromadorea</taxon>
        <taxon>Rhabditida</taxon>
        <taxon>Tylenchina</taxon>
        <taxon>Tylenchomorpha</taxon>
        <taxon>Tylenchoidea</taxon>
        <taxon>Heteroderidae</taxon>
        <taxon>Heteroderinae</taxon>
        <taxon>Globodera</taxon>
    </lineage>
</organism>
<reference evidence="3" key="3">
    <citation type="submission" date="2016-06" db="UniProtKB">
        <authorList>
            <consortium name="WormBaseParasite"/>
        </authorList>
    </citation>
    <scope>IDENTIFICATION</scope>
</reference>
<name>A0A183BYA7_GLOPA</name>
<reference evidence="2" key="1">
    <citation type="submission" date="2013-12" db="EMBL/GenBank/DDBJ databases">
        <authorList>
            <person name="Aslett M."/>
        </authorList>
    </citation>
    <scope>NUCLEOTIDE SEQUENCE [LARGE SCALE GENOMIC DNA]</scope>
    <source>
        <strain evidence="2">Lindley</strain>
    </source>
</reference>
<dbReference type="Proteomes" id="UP000050741">
    <property type="component" value="Unassembled WGS sequence"/>
</dbReference>
<proteinExistence type="predicted"/>
<sequence length="80" mass="8972">MEKVCIITFLLVCSAIYKADCGDSAVSSNSMNRFARDAENCIQMKIETDAGMIKCWSCKCGCVNEECLQNCDKKFCRPQQ</sequence>
<keyword evidence="1" id="KW-0732">Signal</keyword>